<organism evidence="2 3">
    <name type="scientific">Stylosanthes scabra</name>
    <dbReference type="NCBI Taxonomy" id="79078"/>
    <lineage>
        <taxon>Eukaryota</taxon>
        <taxon>Viridiplantae</taxon>
        <taxon>Streptophyta</taxon>
        <taxon>Embryophyta</taxon>
        <taxon>Tracheophyta</taxon>
        <taxon>Spermatophyta</taxon>
        <taxon>Magnoliopsida</taxon>
        <taxon>eudicotyledons</taxon>
        <taxon>Gunneridae</taxon>
        <taxon>Pentapetalae</taxon>
        <taxon>rosids</taxon>
        <taxon>fabids</taxon>
        <taxon>Fabales</taxon>
        <taxon>Fabaceae</taxon>
        <taxon>Papilionoideae</taxon>
        <taxon>50 kb inversion clade</taxon>
        <taxon>dalbergioids sensu lato</taxon>
        <taxon>Dalbergieae</taxon>
        <taxon>Pterocarpus clade</taxon>
        <taxon>Stylosanthes</taxon>
    </lineage>
</organism>
<gene>
    <name evidence="2" type="ORF">PIB30_049359</name>
</gene>
<reference evidence="2 3" key="1">
    <citation type="journal article" date="2023" name="Plants (Basel)">
        <title>Bridging the Gap: Combining Genomics and Transcriptomics Approaches to Understand Stylosanthes scabra, an Orphan Legume from the Brazilian Caatinga.</title>
        <authorList>
            <person name="Ferreira-Neto J.R.C."/>
            <person name="da Silva M.D."/>
            <person name="Binneck E."/>
            <person name="de Melo N.F."/>
            <person name="da Silva R.H."/>
            <person name="de Melo A.L.T.M."/>
            <person name="Pandolfi V."/>
            <person name="Bustamante F.O."/>
            <person name="Brasileiro-Vidal A.C."/>
            <person name="Benko-Iseppon A.M."/>
        </authorList>
    </citation>
    <scope>NUCLEOTIDE SEQUENCE [LARGE SCALE GENOMIC DNA]</scope>
    <source>
        <tissue evidence="2">Leaves</tissue>
    </source>
</reference>
<feature type="compositionally biased region" description="Basic and acidic residues" evidence="1">
    <location>
        <begin position="31"/>
        <end position="49"/>
    </location>
</feature>
<protein>
    <submittedName>
        <fullName evidence="2">Uncharacterized protein</fullName>
    </submittedName>
</protein>
<accession>A0ABU6SH42</accession>
<sequence length="167" mass="18795">MPLSFPCDDHQNLATLALSFWQKPLGNFTTWDREERTELERRKGRRAEEREEGDVAGEGRRRRRDSVCKEEREKSDEREGEGASPTVVVELHSAAVPEEAAGKERQSHGWSRWRTGVGDPSCHRHRVVAVSKLCSTPPPSLLPEASVVVTAGFDRTRNALALPSHHH</sequence>
<evidence type="ECO:0000313" key="2">
    <source>
        <dbReference type="EMBL" id="MED6135727.1"/>
    </source>
</evidence>
<proteinExistence type="predicted"/>
<evidence type="ECO:0000256" key="1">
    <source>
        <dbReference type="SAM" id="MobiDB-lite"/>
    </source>
</evidence>
<evidence type="ECO:0000313" key="3">
    <source>
        <dbReference type="Proteomes" id="UP001341840"/>
    </source>
</evidence>
<feature type="region of interest" description="Disordered" evidence="1">
    <location>
        <begin position="31"/>
        <end position="87"/>
    </location>
</feature>
<keyword evidence="3" id="KW-1185">Reference proteome</keyword>
<dbReference type="EMBL" id="JASCZI010060746">
    <property type="protein sequence ID" value="MED6135727.1"/>
    <property type="molecule type" value="Genomic_DNA"/>
</dbReference>
<dbReference type="Proteomes" id="UP001341840">
    <property type="component" value="Unassembled WGS sequence"/>
</dbReference>
<comment type="caution">
    <text evidence="2">The sequence shown here is derived from an EMBL/GenBank/DDBJ whole genome shotgun (WGS) entry which is preliminary data.</text>
</comment>
<name>A0ABU6SH42_9FABA</name>
<feature type="compositionally biased region" description="Basic and acidic residues" evidence="1">
    <location>
        <begin position="65"/>
        <end position="81"/>
    </location>
</feature>